<evidence type="ECO:0000256" key="7">
    <source>
        <dbReference type="SAM" id="Phobius"/>
    </source>
</evidence>
<keyword evidence="9" id="KW-1185">Reference proteome</keyword>
<feature type="transmembrane region" description="Helical" evidence="7">
    <location>
        <begin position="171"/>
        <end position="190"/>
    </location>
</feature>
<dbReference type="Gene3D" id="1.20.1740.10">
    <property type="entry name" value="Amino acid/polyamine transporter I"/>
    <property type="match status" value="1"/>
</dbReference>
<feature type="compositionally biased region" description="Basic residues" evidence="6">
    <location>
        <begin position="12"/>
        <end position="21"/>
    </location>
</feature>
<dbReference type="EMBL" id="MU167377">
    <property type="protein sequence ID" value="KAG0141658.1"/>
    <property type="molecule type" value="Genomic_DNA"/>
</dbReference>
<dbReference type="AlphaFoldDB" id="A0A9P6N9A3"/>
<feature type="transmembrane region" description="Helical" evidence="7">
    <location>
        <begin position="333"/>
        <end position="354"/>
    </location>
</feature>
<evidence type="ECO:0000313" key="8">
    <source>
        <dbReference type="EMBL" id="KAG0141658.1"/>
    </source>
</evidence>
<dbReference type="Proteomes" id="UP000886653">
    <property type="component" value="Unassembled WGS sequence"/>
</dbReference>
<feature type="region of interest" description="Disordered" evidence="6">
    <location>
        <begin position="1"/>
        <end position="26"/>
    </location>
</feature>
<feature type="transmembrane region" description="Helical" evidence="7">
    <location>
        <begin position="196"/>
        <end position="216"/>
    </location>
</feature>
<evidence type="ECO:0000256" key="1">
    <source>
        <dbReference type="ARBA" id="ARBA00004141"/>
    </source>
</evidence>
<evidence type="ECO:0000256" key="4">
    <source>
        <dbReference type="ARBA" id="ARBA00022989"/>
    </source>
</evidence>
<organism evidence="8 9">
    <name type="scientific">Cronartium quercuum f. sp. fusiforme G11</name>
    <dbReference type="NCBI Taxonomy" id="708437"/>
    <lineage>
        <taxon>Eukaryota</taxon>
        <taxon>Fungi</taxon>
        <taxon>Dikarya</taxon>
        <taxon>Basidiomycota</taxon>
        <taxon>Pucciniomycotina</taxon>
        <taxon>Pucciniomycetes</taxon>
        <taxon>Pucciniales</taxon>
        <taxon>Coleosporiaceae</taxon>
        <taxon>Cronartium</taxon>
    </lineage>
</organism>
<feature type="transmembrane region" description="Helical" evidence="7">
    <location>
        <begin position="463"/>
        <end position="483"/>
    </location>
</feature>
<dbReference type="FunFam" id="1.20.1740.10:FF:000046">
    <property type="entry name" value="Amino-acid permease, putative"/>
    <property type="match status" value="1"/>
</dbReference>
<name>A0A9P6N9A3_9BASI</name>
<dbReference type="PANTHER" id="PTHR45649">
    <property type="entry name" value="AMINO-ACID PERMEASE BAT1"/>
    <property type="match status" value="1"/>
</dbReference>
<evidence type="ECO:0000256" key="2">
    <source>
        <dbReference type="ARBA" id="ARBA00022448"/>
    </source>
</evidence>
<keyword evidence="4 7" id="KW-1133">Transmembrane helix</keyword>
<feature type="transmembrane region" description="Helical" evidence="7">
    <location>
        <begin position="290"/>
        <end position="313"/>
    </location>
</feature>
<accession>A0A9P6N9A3</accession>
<keyword evidence="5 7" id="KW-0472">Membrane</keyword>
<evidence type="ECO:0008006" key="10">
    <source>
        <dbReference type="Google" id="ProtNLM"/>
    </source>
</evidence>
<protein>
    <recommendedName>
        <fullName evidence="10">Amino acid transporter</fullName>
    </recommendedName>
</protein>
<evidence type="ECO:0000256" key="6">
    <source>
        <dbReference type="SAM" id="MobiDB-lite"/>
    </source>
</evidence>
<sequence length="524" mass="57560">MNKPTIQQKTITKSHPHPKPKSTKDHDQNLLESLGYQQNFRRDFGLWSTFCVSFTVLGLLPSFASTMNVGLAYAGTAGMIWGWLIAMVPIQCVAASMAELCSAMPTSGGLYYASAVLAPEGYGPIASWLTGWTNWVSQMTNSPSINYSLASMILALVTLLKPTYESKPWQIFLLTSLLTLLQSFISAMSTRTVARFNAYGSVFNVASLITVLVIILTKSERRDVETGVSLGRFSSTKKVWGEIHNGTEFPDGIAIMMSFVSVIWTMSGYDSAMHISEECTNADLASPRAIVMTSTVGGLIGWVLQAVVAYTIVDIDKVLDSPLGQPWASYLLQILPESLTVFILVLTICCGFSMGQGAMVAASRVSYAYARDECYGPWISRIVKVVHPKTQTPVNAIWFNMIVGLGLSLLILGGDTAISAIFSIGAISSFVGFAIPIALRVWFLPKGIFKRGRWHLGRMSRPIGTLGVAFVILMLPIMCFPAQRGHDLTPALMNWTSIVYGGWMMLISIWWMINARYWFKGPKI</sequence>
<feature type="transmembrane region" description="Helical" evidence="7">
    <location>
        <begin position="44"/>
        <end position="64"/>
    </location>
</feature>
<evidence type="ECO:0000256" key="3">
    <source>
        <dbReference type="ARBA" id="ARBA00022692"/>
    </source>
</evidence>
<gene>
    <name evidence="8" type="ORF">CROQUDRAFT_663555</name>
</gene>
<dbReference type="GO" id="GO:0015101">
    <property type="term" value="F:organic cation transmembrane transporter activity"/>
    <property type="evidence" value="ECO:0007669"/>
    <property type="project" value="UniProtKB-ARBA"/>
</dbReference>
<dbReference type="PIRSF" id="PIRSF006060">
    <property type="entry name" value="AA_transporter"/>
    <property type="match status" value="1"/>
</dbReference>
<keyword evidence="2" id="KW-0813">Transport</keyword>
<proteinExistence type="predicted"/>
<dbReference type="Pfam" id="PF13520">
    <property type="entry name" value="AA_permease_2"/>
    <property type="match status" value="1"/>
</dbReference>
<feature type="transmembrane region" description="Helical" evidence="7">
    <location>
        <begin position="495"/>
        <end position="513"/>
    </location>
</feature>
<dbReference type="InterPro" id="IPR002293">
    <property type="entry name" value="AA/rel_permease1"/>
</dbReference>
<comment type="caution">
    <text evidence="8">The sequence shown here is derived from an EMBL/GenBank/DDBJ whole genome shotgun (WGS) entry which is preliminary data.</text>
</comment>
<dbReference type="PANTHER" id="PTHR45649:SF29">
    <property type="entry name" value="AMINO ACID TRANSPORTER (EUROFUNG)"/>
    <property type="match status" value="1"/>
</dbReference>
<feature type="transmembrane region" description="Helical" evidence="7">
    <location>
        <begin position="110"/>
        <end position="132"/>
    </location>
</feature>
<reference evidence="8" key="1">
    <citation type="submission" date="2013-11" db="EMBL/GenBank/DDBJ databases">
        <title>Genome sequence of the fusiform rust pathogen reveals effectors for host alternation and coevolution with pine.</title>
        <authorList>
            <consortium name="DOE Joint Genome Institute"/>
            <person name="Smith K."/>
            <person name="Pendleton A."/>
            <person name="Kubisiak T."/>
            <person name="Anderson C."/>
            <person name="Salamov A."/>
            <person name="Aerts A."/>
            <person name="Riley R."/>
            <person name="Clum A."/>
            <person name="Lindquist E."/>
            <person name="Ence D."/>
            <person name="Campbell M."/>
            <person name="Kronenberg Z."/>
            <person name="Feau N."/>
            <person name="Dhillon B."/>
            <person name="Hamelin R."/>
            <person name="Burleigh J."/>
            <person name="Smith J."/>
            <person name="Yandell M."/>
            <person name="Nelson C."/>
            <person name="Grigoriev I."/>
            <person name="Davis J."/>
        </authorList>
    </citation>
    <scope>NUCLEOTIDE SEQUENCE</scope>
    <source>
        <strain evidence="8">G11</strain>
    </source>
</reference>
<dbReference type="GO" id="GO:0016020">
    <property type="term" value="C:membrane"/>
    <property type="evidence" value="ECO:0007669"/>
    <property type="project" value="UniProtKB-SubCell"/>
</dbReference>
<feature type="transmembrane region" description="Helical" evidence="7">
    <location>
        <begin position="397"/>
        <end position="414"/>
    </location>
</feature>
<comment type="subcellular location">
    <subcellularLocation>
        <location evidence="1">Membrane</location>
        <topology evidence="1">Multi-pass membrane protein</topology>
    </subcellularLocation>
</comment>
<feature type="transmembrane region" description="Helical" evidence="7">
    <location>
        <begin position="70"/>
        <end position="98"/>
    </location>
</feature>
<dbReference type="OrthoDB" id="4476201at2759"/>
<evidence type="ECO:0000256" key="5">
    <source>
        <dbReference type="ARBA" id="ARBA00023136"/>
    </source>
</evidence>
<keyword evidence="3 7" id="KW-0812">Transmembrane</keyword>
<feature type="transmembrane region" description="Helical" evidence="7">
    <location>
        <begin position="420"/>
        <end position="443"/>
    </location>
</feature>
<evidence type="ECO:0000313" key="9">
    <source>
        <dbReference type="Proteomes" id="UP000886653"/>
    </source>
</evidence>